<keyword evidence="4 6" id="KW-1133">Transmembrane helix</keyword>
<evidence type="ECO:0000256" key="2">
    <source>
        <dbReference type="ARBA" id="ARBA00022448"/>
    </source>
</evidence>
<proteinExistence type="predicted"/>
<feature type="transmembrane region" description="Helical" evidence="6">
    <location>
        <begin position="466"/>
        <end position="487"/>
    </location>
</feature>
<feature type="transmembrane region" description="Helical" evidence="6">
    <location>
        <begin position="221"/>
        <end position="244"/>
    </location>
</feature>
<evidence type="ECO:0000259" key="7">
    <source>
        <dbReference type="PROSITE" id="PS50850"/>
    </source>
</evidence>
<evidence type="ECO:0000313" key="9">
    <source>
        <dbReference type="Proteomes" id="UP001497512"/>
    </source>
</evidence>
<dbReference type="Proteomes" id="UP001497512">
    <property type="component" value="Chromosome 12"/>
</dbReference>
<evidence type="ECO:0000256" key="5">
    <source>
        <dbReference type="ARBA" id="ARBA00023136"/>
    </source>
</evidence>
<feature type="transmembrane region" description="Helical" evidence="6">
    <location>
        <begin position="334"/>
        <end position="354"/>
    </location>
</feature>
<feature type="transmembrane region" description="Helical" evidence="6">
    <location>
        <begin position="88"/>
        <end position="110"/>
    </location>
</feature>
<dbReference type="EMBL" id="OZ019904">
    <property type="protein sequence ID" value="CAK9198849.1"/>
    <property type="molecule type" value="Genomic_DNA"/>
</dbReference>
<sequence>MADDAEDQQILLQKNENENENKKKEVQYPNCPGCKCAYLQHPDAGIPYKEFLSVFLLIFVASTPVSSLYPFLYFMVQDLHITKSDKEIGFYAGLLGASLLVGRALTAVQWGIAADKYGRKPVMVLSLISVMVFHTLFGLSKNFWMALATRFLLGSFNGMHGAVKAYTSEISNQQHQALGISMVGTSWGLALIIGPALGGYLSQPALKYPSVFTEGSLFARYPYFLPSLCNTVLASGALCIIIQLPETLHKHNIKEMEETKLLSVEFSTPNEDLITVKQNVTRSLLSRKSFIGAMAVSCIWSFHDMTYSEIFSLWCVSPKATGGLNFTTDNVGKILGISGFALMVFQILIFPHLANSLGLMMTTRVPAVLSVPLILAYPLIATLHGWVLWVILNLVSIVKTFFSMMILSASFILLNNSVPQDQRGVANGVSMSVVSVFKAIGPAFGGSLFAWGQKRQDSHILPGNDMVFGTLAIVAIIGCISTLEPFLPQSTYESCH</sequence>
<feature type="transmembrane region" description="Helical" evidence="6">
    <location>
        <begin position="122"/>
        <end position="140"/>
    </location>
</feature>
<dbReference type="Gene3D" id="1.20.1250.20">
    <property type="entry name" value="MFS general substrate transporter like domains"/>
    <property type="match status" value="1"/>
</dbReference>
<organism evidence="8 9">
    <name type="scientific">Sphagnum troendelagicum</name>
    <dbReference type="NCBI Taxonomy" id="128251"/>
    <lineage>
        <taxon>Eukaryota</taxon>
        <taxon>Viridiplantae</taxon>
        <taxon>Streptophyta</taxon>
        <taxon>Embryophyta</taxon>
        <taxon>Bryophyta</taxon>
        <taxon>Sphagnophytina</taxon>
        <taxon>Sphagnopsida</taxon>
        <taxon>Sphagnales</taxon>
        <taxon>Sphagnaceae</taxon>
        <taxon>Sphagnum</taxon>
    </lineage>
</organism>
<evidence type="ECO:0000256" key="3">
    <source>
        <dbReference type="ARBA" id="ARBA00022692"/>
    </source>
</evidence>
<keyword evidence="5 6" id="KW-0472">Membrane</keyword>
<feature type="transmembrane region" description="Helical" evidence="6">
    <location>
        <begin position="361"/>
        <end position="380"/>
    </location>
</feature>
<name>A0ABP0TKD8_9BRYO</name>
<feature type="transmembrane region" description="Helical" evidence="6">
    <location>
        <begin position="177"/>
        <end position="201"/>
    </location>
</feature>
<evidence type="ECO:0000256" key="4">
    <source>
        <dbReference type="ARBA" id="ARBA00022989"/>
    </source>
</evidence>
<evidence type="ECO:0000256" key="6">
    <source>
        <dbReference type="SAM" id="Phobius"/>
    </source>
</evidence>
<feature type="transmembrane region" description="Helical" evidence="6">
    <location>
        <begin position="51"/>
        <end position="76"/>
    </location>
</feature>
<dbReference type="SUPFAM" id="SSF103473">
    <property type="entry name" value="MFS general substrate transporter"/>
    <property type="match status" value="1"/>
</dbReference>
<dbReference type="PANTHER" id="PTHR23504">
    <property type="entry name" value="MAJOR FACILITATOR SUPERFAMILY DOMAIN-CONTAINING PROTEIN 10"/>
    <property type="match status" value="1"/>
</dbReference>
<feature type="transmembrane region" description="Helical" evidence="6">
    <location>
        <begin position="425"/>
        <end position="446"/>
    </location>
</feature>
<dbReference type="InterPro" id="IPR036259">
    <property type="entry name" value="MFS_trans_sf"/>
</dbReference>
<feature type="domain" description="Major facilitator superfamily (MFS) profile" evidence="7">
    <location>
        <begin position="50"/>
        <end position="490"/>
    </location>
</feature>
<accession>A0ABP0TKD8</accession>
<comment type="subcellular location">
    <subcellularLocation>
        <location evidence="1">Membrane</location>
        <topology evidence="1">Multi-pass membrane protein</topology>
    </subcellularLocation>
</comment>
<gene>
    <name evidence="8" type="ORF">CSSPTR1EN2_LOCUS4642</name>
</gene>
<dbReference type="CDD" id="cd17330">
    <property type="entry name" value="MFS_SLC46_TetA_like"/>
    <property type="match status" value="1"/>
</dbReference>
<feature type="transmembrane region" description="Helical" evidence="6">
    <location>
        <begin position="386"/>
        <end position="413"/>
    </location>
</feature>
<keyword evidence="3 6" id="KW-0812">Transmembrane</keyword>
<dbReference type="PANTHER" id="PTHR23504:SF15">
    <property type="entry name" value="MAJOR FACILITATOR SUPERFAMILY (MFS) PROFILE DOMAIN-CONTAINING PROTEIN"/>
    <property type="match status" value="1"/>
</dbReference>
<keyword evidence="2" id="KW-0813">Transport</keyword>
<keyword evidence="9" id="KW-1185">Reference proteome</keyword>
<protein>
    <recommendedName>
        <fullName evidence="7">Major facilitator superfamily (MFS) profile domain-containing protein</fullName>
    </recommendedName>
</protein>
<reference evidence="8" key="1">
    <citation type="submission" date="2024-02" db="EMBL/GenBank/DDBJ databases">
        <authorList>
            <consortium name="ELIXIR-Norway"/>
            <consortium name="Elixir Norway"/>
        </authorList>
    </citation>
    <scope>NUCLEOTIDE SEQUENCE</scope>
</reference>
<dbReference type="InterPro" id="IPR020846">
    <property type="entry name" value="MFS_dom"/>
</dbReference>
<dbReference type="InterPro" id="IPR011701">
    <property type="entry name" value="MFS"/>
</dbReference>
<dbReference type="PROSITE" id="PS50850">
    <property type="entry name" value="MFS"/>
    <property type="match status" value="1"/>
</dbReference>
<evidence type="ECO:0000256" key="1">
    <source>
        <dbReference type="ARBA" id="ARBA00004141"/>
    </source>
</evidence>
<dbReference type="Pfam" id="PF07690">
    <property type="entry name" value="MFS_1"/>
    <property type="match status" value="1"/>
</dbReference>
<feature type="transmembrane region" description="Helical" evidence="6">
    <location>
        <begin position="290"/>
        <end position="314"/>
    </location>
</feature>
<evidence type="ECO:0000313" key="8">
    <source>
        <dbReference type="EMBL" id="CAK9198849.1"/>
    </source>
</evidence>